<dbReference type="OrthoDB" id="9806592at2"/>
<dbReference type="Gene3D" id="3.30.2400.10">
    <property type="entry name" value="Major capsid protein gp5"/>
    <property type="match status" value="1"/>
</dbReference>
<dbReference type="InterPro" id="IPR054612">
    <property type="entry name" value="Phage_capsid-like_C"/>
</dbReference>
<dbReference type="GeneID" id="41841248"/>
<dbReference type="RefSeq" id="WP_038568614.1">
    <property type="nucleotide sequence ID" value="NZ_CP008889.1"/>
</dbReference>
<dbReference type="Proteomes" id="UP000027986">
    <property type="component" value="Chromosome"/>
</dbReference>
<dbReference type="EMBL" id="CP008889">
    <property type="protein sequence ID" value="AIF41034.1"/>
    <property type="molecule type" value="Genomic_DNA"/>
</dbReference>
<sequence length="291" mass="31119">MAASTQTAPELTREQVQTILVKPLEAQSVFLAAGPRIFDSASPVRIPKLGGPINPDWIGENELITERDVDFDEIQLLPSTMKSVKVITRYSNELARQSVVALDAALRDRLVTDVATKLDAQFLSATGDGVTTPKGLFAYSGVQTIAVGGALTLDVLLDAWGKALAANVNMAALKWVMTPREFVGLRKLKDGDGRYMMQPDPTLDGVFRLFGAPVIVTARVPDTTGSSPTGRAALVDFSQIAVARDLAPSVKILTERYADFDQQAIRVVARYDAAPLNPAAIVTLSGITPAA</sequence>
<reference evidence="3 4" key="1">
    <citation type="submission" date="2014-07" db="EMBL/GenBank/DDBJ databases">
        <title>Genome Sequencing of Dermacoccus nishinomiyaensis.</title>
        <authorList>
            <person name="Hong K.W."/>
            <person name="Chan K.G."/>
        </authorList>
    </citation>
    <scope>NUCLEOTIDE SEQUENCE [LARGE SCALE GENOMIC DNA]</scope>
    <source>
        <strain evidence="3 4">M25</strain>
    </source>
</reference>
<evidence type="ECO:0000313" key="4">
    <source>
        <dbReference type="Proteomes" id="UP000027986"/>
    </source>
</evidence>
<evidence type="ECO:0000256" key="1">
    <source>
        <dbReference type="ARBA" id="ARBA00004328"/>
    </source>
</evidence>
<gene>
    <name evidence="3" type="ORF">HX89_08850</name>
</gene>
<dbReference type="SUPFAM" id="SSF56563">
    <property type="entry name" value="Major capsid protein gp5"/>
    <property type="match status" value="1"/>
</dbReference>
<dbReference type="Pfam" id="PF05065">
    <property type="entry name" value="Phage_capsid"/>
    <property type="match status" value="1"/>
</dbReference>
<dbReference type="eggNOG" id="COG4653">
    <property type="taxonomic scope" value="Bacteria"/>
</dbReference>
<protein>
    <submittedName>
        <fullName evidence="3">Capsid protein</fullName>
    </submittedName>
</protein>
<dbReference type="HOGENOM" id="CLU_063435_0_0_11"/>
<proteinExistence type="predicted"/>
<comment type="subcellular location">
    <subcellularLocation>
        <location evidence="1">Virion</location>
    </subcellularLocation>
</comment>
<dbReference type="NCBIfam" id="TIGR01554">
    <property type="entry name" value="major_cap_HK97"/>
    <property type="match status" value="1"/>
</dbReference>
<dbReference type="KEGG" id="dni:HX89_08850"/>
<accession>A0A075JGL4</accession>
<keyword evidence="4" id="KW-1185">Reference proteome</keyword>
<name>A0A075JGL4_9MICO</name>
<feature type="domain" description="Phage capsid-like C-terminal" evidence="2">
    <location>
        <begin position="13"/>
        <end position="284"/>
    </location>
</feature>
<dbReference type="InterPro" id="IPR024455">
    <property type="entry name" value="Phage_capsid"/>
</dbReference>
<dbReference type="AlphaFoldDB" id="A0A075JGL4"/>
<evidence type="ECO:0000259" key="2">
    <source>
        <dbReference type="Pfam" id="PF05065"/>
    </source>
</evidence>
<evidence type="ECO:0000313" key="3">
    <source>
        <dbReference type="EMBL" id="AIF41034.1"/>
    </source>
</evidence>
<dbReference type="Gene3D" id="3.30.2320.10">
    <property type="entry name" value="hypothetical protein PF0899 domain"/>
    <property type="match status" value="1"/>
</dbReference>
<organism evidence="3 4">
    <name type="scientific">Dermacoccus nishinomiyaensis</name>
    <dbReference type="NCBI Taxonomy" id="1274"/>
    <lineage>
        <taxon>Bacteria</taxon>
        <taxon>Bacillati</taxon>
        <taxon>Actinomycetota</taxon>
        <taxon>Actinomycetes</taxon>
        <taxon>Micrococcales</taxon>
        <taxon>Dermacoccaceae</taxon>
        <taxon>Dermacoccus</taxon>
    </lineage>
</organism>